<sequence>MDKISNLAGSGIAGGNKSGSAGASNNAAAGQHNDIGDRVFDAAAKKSGLNVSSGTAEKITDSARGVFEKATG</sequence>
<feature type="compositionally biased region" description="Low complexity" evidence="1">
    <location>
        <begin position="18"/>
        <end position="30"/>
    </location>
</feature>
<dbReference type="Proteomes" id="UP000007322">
    <property type="component" value="Chromosome 7"/>
</dbReference>
<dbReference type="RefSeq" id="XP_003667325.1">
    <property type="nucleotide sequence ID" value="XM_003667277.1"/>
</dbReference>
<reference evidence="2 3" key="1">
    <citation type="journal article" date="2011" name="Nat. Biotechnol.">
        <title>Comparative genomic analysis of the thermophilic biomass-degrading fungi Myceliophthora thermophila and Thielavia terrestris.</title>
        <authorList>
            <person name="Berka R.M."/>
            <person name="Grigoriev I.V."/>
            <person name="Otillar R."/>
            <person name="Salamov A."/>
            <person name="Grimwood J."/>
            <person name="Reid I."/>
            <person name="Ishmael N."/>
            <person name="John T."/>
            <person name="Darmond C."/>
            <person name="Moisan M.-C."/>
            <person name="Henrissat B."/>
            <person name="Coutinho P.M."/>
            <person name="Lombard V."/>
            <person name="Natvig D.O."/>
            <person name="Lindquist E."/>
            <person name="Schmutz J."/>
            <person name="Lucas S."/>
            <person name="Harris P."/>
            <person name="Powlowski J."/>
            <person name="Bellemare A."/>
            <person name="Taylor D."/>
            <person name="Butler G."/>
            <person name="de Vries R.P."/>
            <person name="Allijn I.E."/>
            <person name="van den Brink J."/>
            <person name="Ushinsky S."/>
            <person name="Storms R."/>
            <person name="Powell A.J."/>
            <person name="Paulsen I.T."/>
            <person name="Elbourne L.D.H."/>
            <person name="Baker S.E."/>
            <person name="Magnuson J."/>
            <person name="LaBoissiere S."/>
            <person name="Clutterbuck A.J."/>
            <person name="Martinez D."/>
            <person name="Wogulis M."/>
            <person name="de Leon A.L."/>
            <person name="Rey M.W."/>
            <person name="Tsang A."/>
        </authorList>
    </citation>
    <scope>NUCLEOTIDE SEQUENCE [LARGE SCALE GENOMIC DNA]</scope>
    <source>
        <strain evidence="3">ATCC 42464 / BCRC 31852 / DSM 1799</strain>
    </source>
</reference>
<dbReference type="GeneID" id="11509954"/>
<dbReference type="InParanoid" id="G2QNK7"/>
<keyword evidence="3" id="KW-1185">Reference proteome</keyword>
<organism evidence="2 3">
    <name type="scientific">Thermothelomyces thermophilus (strain ATCC 42464 / BCRC 31852 / DSM 1799)</name>
    <name type="common">Sporotrichum thermophile</name>
    <dbReference type="NCBI Taxonomy" id="573729"/>
    <lineage>
        <taxon>Eukaryota</taxon>
        <taxon>Fungi</taxon>
        <taxon>Dikarya</taxon>
        <taxon>Ascomycota</taxon>
        <taxon>Pezizomycotina</taxon>
        <taxon>Sordariomycetes</taxon>
        <taxon>Sordariomycetidae</taxon>
        <taxon>Sordariales</taxon>
        <taxon>Chaetomiaceae</taxon>
        <taxon>Thermothelomyces</taxon>
    </lineage>
</organism>
<proteinExistence type="predicted"/>
<evidence type="ECO:0000313" key="3">
    <source>
        <dbReference type="Proteomes" id="UP000007322"/>
    </source>
</evidence>
<feature type="region of interest" description="Disordered" evidence="1">
    <location>
        <begin position="51"/>
        <end position="72"/>
    </location>
</feature>
<dbReference type="KEGG" id="mtm:MYCTH_2313023"/>
<evidence type="ECO:0000313" key="2">
    <source>
        <dbReference type="EMBL" id="AEO62080.1"/>
    </source>
</evidence>
<protein>
    <submittedName>
        <fullName evidence="2">Uncharacterized protein</fullName>
    </submittedName>
</protein>
<gene>
    <name evidence="2" type="ORF">MYCTH_2313023</name>
</gene>
<accession>G2QNK7</accession>
<feature type="region of interest" description="Disordered" evidence="1">
    <location>
        <begin position="1"/>
        <end position="32"/>
    </location>
</feature>
<dbReference type="OrthoDB" id="3050608at2759"/>
<dbReference type="HOGENOM" id="CLU_169797_0_1_1"/>
<dbReference type="VEuPathDB" id="FungiDB:MYCTH_2313023"/>
<evidence type="ECO:0000256" key="1">
    <source>
        <dbReference type="SAM" id="MobiDB-lite"/>
    </source>
</evidence>
<dbReference type="EMBL" id="CP003008">
    <property type="protein sequence ID" value="AEO62080.1"/>
    <property type="molecule type" value="Genomic_DNA"/>
</dbReference>
<dbReference type="OMA" id="RGMYESA"/>
<dbReference type="AlphaFoldDB" id="G2QNK7"/>
<name>G2QNK7_THET4</name>